<dbReference type="InterPro" id="IPR000073">
    <property type="entry name" value="AB_hydrolase_1"/>
</dbReference>
<dbReference type="AlphaFoldDB" id="A0A7I7P413"/>
<dbReference type="PANTHER" id="PTHR43798">
    <property type="entry name" value="MONOACYLGLYCEROL LIPASE"/>
    <property type="match status" value="1"/>
</dbReference>
<dbReference type="InterPro" id="IPR029058">
    <property type="entry name" value="AB_hydrolase_fold"/>
</dbReference>
<evidence type="ECO:0000313" key="3">
    <source>
        <dbReference type="Proteomes" id="UP000466632"/>
    </source>
</evidence>
<dbReference type="EMBL" id="AP022582">
    <property type="protein sequence ID" value="BBY03244.1"/>
    <property type="molecule type" value="Genomic_DNA"/>
</dbReference>
<dbReference type="RefSeq" id="WP_163682647.1">
    <property type="nucleotide sequence ID" value="NZ_AP022582.1"/>
</dbReference>
<dbReference type="Gene3D" id="3.40.50.1820">
    <property type="entry name" value="alpha/beta hydrolase"/>
    <property type="match status" value="1"/>
</dbReference>
<evidence type="ECO:0000313" key="2">
    <source>
        <dbReference type="EMBL" id="BBY03244.1"/>
    </source>
</evidence>
<dbReference type="GO" id="GO:0016020">
    <property type="term" value="C:membrane"/>
    <property type="evidence" value="ECO:0007669"/>
    <property type="project" value="TreeGrafter"/>
</dbReference>
<evidence type="ECO:0000259" key="1">
    <source>
        <dbReference type="Pfam" id="PF00561"/>
    </source>
</evidence>
<reference evidence="2 3" key="1">
    <citation type="journal article" date="2019" name="Emerg. Microbes Infect.">
        <title>Comprehensive subspecies identification of 175 nontuberculous mycobacteria species based on 7547 genomic profiles.</title>
        <authorList>
            <person name="Matsumoto Y."/>
            <person name="Kinjo T."/>
            <person name="Motooka D."/>
            <person name="Nabeya D."/>
            <person name="Jung N."/>
            <person name="Uechi K."/>
            <person name="Horii T."/>
            <person name="Iida T."/>
            <person name="Fujita J."/>
            <person name="Nakamura S."/>
        </authorList>
    </citation>
    <scope>NUCLEOTIDE SEQUENCE [LARGE SCALE GENOMIC DNA]</scope>
    <source>
        <strain evidence="2 3">JCM 16018</strain>
    </source>
</reference>
<dbReference type="KEGG" id="mseo:MSEO_37430"/>
<dbReference type="GO" id="GO:0016787">
    <property type="term" value="F:hydrolase activity"/>
    <property type="evidence" value="ECO:0007669"/>
    <property type="project" value="UniProtKB-KW"/>
</dbReference>
<dbReference type="Pfam" id="PF00561">
    <property type="entry name" value="Abhydrolase_1"/>
    <property type="match status" value="1"/>
</dbReference>
<keyword evidence="2" id="KW-0378">Hydrolase</keyword>
<dbReference type="InterPro" id="IPR050266">
    <property type="entry name" value="AB_hydrolase_sf"/>
</dbReference>
<accession>A0A7I7P413</accession>
<dbReference type="PANTHER" id="PTHR43798:SF33">
    <property type="entry name" value="HYDROLASE, PUTATIVE (AFU_ORTHOLOGUE AFUA_2G14860)-RELATED"/>
    <property type="match status" value="1"/>
</dbReference>
<name>A0A7I7P413_9MYCO</name>
<protein>
    <submittedName>
        <fullName evidence="2">Hydrolase</fullName>
    </submittedName>
</protein>
<feature type="domain" description="AB hydrolase-1" evidence="1">
    <location>
        <begin position="17"/>
        <end position="256"/>
    </location>
</feature>
<gene>
    <name evidence="2" type="ORF">MSEO_37430</name>
</gene>
<dbReference type="SUPFAM" id="SSF53474">
    <property type="entry name" value="alpha/beta-Hydrolases"/>
    <property type="match status" value="1"/>
</dbReference>
<dbReference type="Proteomes" id="UP000466632">
    <property type="component" value="Chromosome"/>
</dbReference>
<keyword evidence="3" id="KW-1185">Reference proteome</keyword>
<dbReference type="PRINTS" id="PR00111">
    <property type="entry name" value="ABHYDROLASE"/>
</dbReference>
<proteinExistence type="predicted"/>
<organism evidence="2 3">
    <name type="scientific">Mycobacterium seoulense</name>
    <dbReference type="NCBI Taxonomy" id="386911"/>
    <lineage>
        <taxon>Bacteria</taxon>
        <taxon>Bacillati</taxon>
        <taxon>Actinomycetota</taxon>
        <taxon>Actinomycetes</taxon>
        <taxon>Mycobacteriales</taxon>
        <taxon>Mycobacteriaceae</taxon>
        <taxon>Mycobacterium</taxon>
    </lineage>
</organism>
<sequence>MPLTGGAISYTKAGSGPAVLLIHGLGGTRRTWGPLIPGLARTHTVIAPDLPGHGLSDPPAGDYSLGAHACAMRDLLLTLGYPRASIVGHSLGGGVALQSAYQFPERTERVVLISSGGLGAEVTPLLRAATLPGADAVVAGLSAIPATLTHRLFGVLPALIGHSDARVLADVLRGLSDDHQRRAFLRTARTVIDWRGQTVSAGRQLGLLSEVPLLVAWGANDKTIPPQHHHALAQRVPHAVTVEIAEAGHYPHETAPTQVLSALQTFLAATKPFRYREDHFVQLLTCADPVETRRAAAGSLPGRASSSDHLVRH</sequence>